<comment type="caution">
    <text evidence="1">The sequence shown here is derived from an EMBL/GenBank/DDBJ whole genome shotgun (WGS) entry which is preliminary data.</text>
</comment>
<dbReference type="OrthoDB" id="9775333at2"/>
<gene>
    <name evidence="1" type="ORF">C3430_13770</name>
</gene>
<dbReference type="PANTHER" id="PTHR35566">
    <property type="entry name" value="BLR3599 PROTEIN"/>
    <property type="match status" value="1"/>
</dbReference>
<dbReference type="InterPro" id="IPR010263">
    <property type="entry name" value="T6SS_TssK"/>
</dbReference>
<dbReference type="AlphaFoldDB" id="A0A2S4RXQ5"/>
<organism evidence="1 2">
    <name type="scientific">Citrobacter amalonaticus</name>
    <dbReference type="NCBI Taxonomy" id="35703"/>
    <lineage>
        <taxon>Bacteria</taxon>
        <taxon>Pseudomonadati</taxon>
        <taxon>Pseudomonadota</taxon>
        <taxon>Gammaproteobacteria</taxon>
        <taxon>Enterobacterales</taxon>
        <taxon>Enterobacteriaceae</taxon>
        <taxon>Citrobacter</taxon>
    </lineage>
</organism>
<proteinExistence type="predicted"/>
<dbReference type="Proteomes" id="UP000237003">
    <property type="component" value="Unassembled WGS sequence"/>
</dbReference>
<name>A0A2S4RXQ5_CITAM</name>
<accession>A0A2S4RXQ5</accession>
<dbReference type="EMBL" id="PQLX01000004">
    <property type="protein sequence ID" value="POU65249.1"/>
    <property type="molecule type" value="Genomic_DNA"/>
</dbReference>
<evidence type="ECO:0000313" key="1">
    <source>
        <dbReference type="EMBL" id="POU65249.1"/>
    </source>
</evidence>
<sequence>MSTIPAMVCWYEGMAMLPQHFQLQALRNETLSAALAQCANHWFWGVKRLQIDEAALCAGMLRILHLEAIMPDGTPVDYDVGCDSPLEFDCSRLLPAPPDSEHSLWLALSPYRRAGQWQQMNTRNRSINSAPLPDLSSGEFPESIPLWQPAPRLVTSHERADLICLPLLQVVYTEGGFRQNAWFPPTPGVSEESYLSRHTRQICLQAREKILFLSREMQLAQQSQHTHDWLWLALSLQSIQSALPLLETLCNSGQPHPQDLWRALCLFVGQTAILTQDKTLPLLPAFDYQNMQPGFATLFSLLKTQLAHIHRRYQRLNFGKQDNLFSLQLPVDIHAGEQVVIGILMPNGDTSRAEGWLQRSLIASQPFLPVLRRQRMHGMSFVPLATEQRGEWETESSIALFTLTLTTQWFEKEALLTIMPLHETDDMPQQIMLYRQEDRHDARES</sequence>
<dbReference type="NCBIfam" id="TIGR03353">
    <property type="entry name" value="VI_chp_4"/>
    <property type="match status" value="1"/>
</dbReference>
<reference evidence="1 2" key="1">
    <citation type="submission" date="2018-01" db="EMBL/GenBank/DDBJ databases">
        <title>Complete genome sequences of 14 Citrobacter spp. isolated from plant in Canada.</title>
        <authorList>
            <person name="Bhandare S.G."/>
            <person name="Colavecchio A."/>
            <person name="Jeukens J."/>
            <person name="Emond-Rheault J.-G."/>
            <person name="Freschi L."/>
            <person name="Hamel J."/>
            <person name="Kukavica-Ibrulj I."/>
            <person name="Levesque R."/>
            <person name="Goodridge L."/>
        </authorList>
    </citation>
    <scope>NUCLEOTIDE SEQUENCE [LARGE SCALE GENOMIC DNA]</scope>
    <source>
        <strain evidence="1 2">S1285</strain>
    </source>
</reference>
<evidence type="ECO:0000313" key="2">
    <source>
        <dbReference type="Proteomes" id="UP000237003"/>
    </source>
</evidence>
<protein>
    <submittedName>
        <fullName evidence="1">Type VI secretion system baseplate subunit TssK</fullName>
    </submittedName>
</protein>
<dbReference type="Pfam" id="PF05936">
    <property type="entry name" value="T6SS_VasE"/>
    <property type="match status" value="1"/>
</dbReference>
<dbReference type="PANTHER" id="PTHR35566:SF1">
    <property type="entry name" value="TYPE VI SECRETION SYSTEM BASEPLATE COMPONENT TSSK1"/>
    <property type="match status" value="1"/>
</dbReference>
<dbReference type="RefSeq" id="WP_103778183.1">
    <property type="nucleotide sequence ID" value="NZ_PQLX01000004.1"/>
</dbReference>